<dbReference type="KEGG" id="rpc:RPC_0146"/>
<reference evidence="1" key="1">
    <citation type="submission" date="2006-03" db="EMBL/GenBank/DDBJ databases">
        <title>Complete sequence of Rhodopseudomonas palustris BisB18.</title>
        <authorList>
            <consortium name="US DOE Joint Genome Institute"/>
            <person name="Copeland A."/>
            <person name="Lucas S."/>
            <person name="Lapidus A."/>
            <person name="Barry K."/>
            <person name="Detter J.C."/>
            <person name="Glavina del Rio T."/>
            <person name="Hammon N."/>
            <person name="Israni S."/>
            <person name="Dalin E."/>
            <person name="Tice H."/>
            <person name="Pitluck S."/>
            <person name="Chain P."/>
            <person name="Malfatti S."/>
            <person name="Shin M."/>
            <person name="Vergez L."/>
            <person name="Schmutz J."/>
            <person name="Larimer F."/>
            <person name="Land M."/>
            <person name="Hauser L."/>
            <person name="Pelletier D.A."/>
            <person name="Kyrpides N."/>
            <person name="Anderson I."/>
            <person name="Oda Y."/>
            <person name="Harwood C.S."/>
            <person name="Richardson P."/>
        </authorList>
    </citation>
    <scope>NUCLEOTIDE SEQUENCE [LARGE SCALE GENOMIC DNA]</scope>
    <source>
        <strain evidence="1">BisB18</strain>
    </source>
</reference>
<accession>Q21D15</accession>
<dbReference type="HOGENOM" id="CLU_1077203_0_0_5"/>
<dbReference type="STRING" id="316056.RPC_0146"/>
<dbReference type="OrthoDB" id="9181066at2"/>
<gene>
    <name evidence="1" type="ordered locus">RPC_0146</name>
</gene>
<proteinExistence type="predicted"/>
<dbReference type="EMBL" id="CP000301">
    <property type="protein sequence ID" value="ABD85721.1"/>
    <property type="molecule type" value="Genomic_DNA"/>
</dbReference>
<protein>
    <submittedName>
        <fullName evidence="1">Uncharacterized protein</fullName>
    </submittedName>
</protein>
<evidence type="ECO:0000313" key="1">
    <source>
        <dbReference type="EMBL" id="ABD85721.1"/>
    </source>
</evidence>
<dbReference type="RefSeq" id="WP_011470629.1">
    <property type="nucleotide sequence ID" value="NC_007925.1"/>
</dbReference>
<organism evidence="1">
    <name type="scientific">Rhodopseudomonas palustris (strain BisB18)</name>
    <dbReference type="NCBI Taxonomy" id="316056"/>
    <lineage>
        <taxon>Bacteria</taxon>
        <taxon>Pseudomonadati</taxon>
        <taxon>Pseudomonadota</taxon>
        <taxon>Alphaproteobacteria</taxon>
        <taxon>Hyphomicrobiales</taxon>
        <taxon>Nitrobacteraceae</taxon>
        <taxon>Rhodopseudomonas</taxon>
    </lineage>
</organism>
<sequence>MATLGEGYIHLNPYLASRGRLIDIGESSQAAAVEIAQRVYGGDVWLQVRIEEGSAKAWFTVAASLAAAIAAYPNLRTGTIALVSDAREFGGYVNTTFLEKSKAKPEQTFRAERRTKTPGKIARVIKHLDELNETPAKPEKRRLELAMVRLELEAIERDLQQQEIQVLHAGLVFENIPPLWPQPNKTGAFGPTIGLPPRQTGEQEDFLEGLTFDANARMAGTSNNPVVYIKTVFVPPRGIRLTENQTQPALKMEPPLEH</sequence>
<name>Q21D15_RHOPB</name>
<dbReference type="AlphaFoldDB" id="Q21D15"/>